<feature type="compositionally biased region" description="Low complexity" evidence="1">
    <location>
        <begin position="253"/>
        <end position="264"/>
    </location>
</feature>
<dbReference type="PANTHER" id="PTHR34883">
    <property type="entry name" value="SERINE-RICH PROTEIN, PUTATIVE-RELATED-RELATED"/>
    <property type="match status" value="1"/>
</dbReference>
<keyword evidence="2" id="KW-0732">Signal</keyword>
<proteinExistence type="predicted"/>
<dbReference type="SUPFAM" id="SSF49503">
    <property type="entry name" value="Cupredoxins"/>
    <property type="match status" value="1"/>
</dbReference>
<protein>
    <submittedName>
        <fullName evidence="3">Extracellular serine-rich protein</fullName>
    </submittedName>
</protein>
<feature type="compositionally biased region" description="Low complexity" evidence="1">
    <location>
        <begin position="285"/>
        <end position="299"/>
    </location>
</feature>
<name>A0ABR2I1Q4_9PEZI</name>
<dbReference type="InterPro" id="IPR052953">
    <property type="entry name" value="Ser-rich/MCO-related"/>
</dbReference>
<reference evidence="3 4" key="1">
    <citation type="journal article" date="2024" name="IMA Fungus">
        <title>Apiospora arundinis, a panoply of carbohydrate-active enzymes and secondary metabolites.</title>
        <authorList>
            <person name="Sorensen T."/>
            <person name="Petersen C."/>
            <person name="Muurmann A.T."/>
            <person name="Christiansen J.V."/>
            <person name="Brundto M.L."/>
            <person name="Overgaard C.K."/>
            <person name="Boysen A.T."/>
            <person name="Wollenberg R.D."/>
            <person name="Larsen T.O."/>
            <person name="Sorensen J.L."/>
            <person name="Nielsen K.L."/>
            <person name="Sondergaard T.E."/>
        </authorList>
    </citation>
    <scope>NUCLEOTIDE SEQUENCE [LARGE SCALE GENOMIC DNA]</scope>
    <source>
        <strain evidence="3 4">AAU 773</strain>
    </source>
</reference>
<feature type="compositionally biased region" description="Pro residues" evidence="1">
    <location>
        <begin position="218"/>
        <end position="227"/>
    </location>
</feature>
<feature type="signal peptide" evidence="2">
    <location>
        <begin position="1"/>
        <end position="17"/>
    </location>
</feature>
<feature type="chain" id="PRO_5046662401" evidence="2">
    <location>
        <begin position="18"/>
        <end position="329"/>
    </location>
</feature>
<dbReference type="InterPro" id="IPR008972">
    <property type="entry name" value="Cupredoxin"/>
</dbReference>
<accession>A0ABR2I1Q4</accession>
<comment type="caution">
    <text evidence="3">The sequence shown here is derived from an EMBL/GenBank/DDBJ whole genome shotgun (WGS) entry which is preliminary data.</text>
</comment>
<feature type="compositionally biased region" description="Low complexity" evidence="1">
    <location>
        <begin position="228"/>
        <end position="243"/>
    </location>
</feature>
<dbReference type="Gene3D" id="2.60.40.420">
    <property type="entry name" value="Cupredoxins - blue copper proteins"/>
    <property type="match status" value="1"/>
</dbReference>
<evidence type="ECO:0000313" key="4">
    <source>
        <dbReference type="Proteomes" id="UP001390339"/>
    </source>
</evidence>
<organism evidence="3 4">
    <name type="scientific">Apiospora arundinis</name>
    <dbReference type="NCBI Taxonomy" id="335852"/>
    <lineage>
        <taxon>Eukaryota</taxon>
        <taxon>Fungi</taxon>
        <taxon>Dikarya</taxon>
        <taxon>Ascomycota</taxon>
        <taxon>Pezizomycotina</taxon>
        <taxon>Sordariomycetes</taxon>
        <taxon>Xylariomycetidae</taxon>
        <taxon>Amphisphaeriales</taxon>
        <taxon>Apiosporaceae</taxon>
        <taxon>Apiospora</taxon>
    </lineage>
</organism>
<sequence>MQFSTISLAVFAAAVSALPQPLSVRKAPEAKVMSPQEAAHEALRAAGLRQGDFNANAAAKIIPVIVGGQQVTMVPNLVQAAVGDIVQFQFANGNHTVTQSSETAPCTPLQNTLPGAMHSGHIPFKDGQTTVGTFNMPVLTTEPMFIYCATGPHCQLGQMMVINPKTADQVVQYMKVSNQAKANVDAKTVAGGTVAQIPLAQAAFVPAPPEDGGKGGAAPPPAAPPAAPAASSSAPKAAPTSPAAAPPAPAPPAKASASKPAAKSPAPPAASKPAAASPAPPAATTPPVVAAPAAPAKTPGTITTTVTVQPGAGKIPAAGATPVAPAPKA</sequence>
<keyword evidence="4" id="KW-1185">Reference proteome</keyword>
<dbReference type="EMBL" id="JAPCWZ010000007">
    <property type="protein sequence ID" value="KAK8856111.1"/>
    <property type="molecule type" value="Genomic_DNA"/>
</dbReference>
<feature type="region of interest" description="Disordered" evidence="1">
    <location>
        <begin position="205"/>
        <end position="329"/>
    </location>
</feature>
<evidence type="ECO:0000256" key="2">
    <source>
        <dbReference type="SAM" id="SignalP"/>
    </source>
</evidence>
<evidence type="ECO:0000313" key="3">
    <source>
        <dbReference type="EMBL" id="KAK8856111.1"/>
    </source>
</evidence>
<gene>
    <name evidence="3" type="ORF">PGQ11_012023</name>
</gene>
<dbReference type="PANTHER" id="PTHR34883:SF17">
    <property type="entry name" value="CUPREDOXIN"/>
    <property type="match status" value="1"/>
</dbReference>
<dbReference type="Proteomes" id="UP001390339">
    <property type="component" value="Unassembled WGS sequence"/>
</dbReference>
<evidence type="ECO:0000256" key="1">
    <source>
        <dbReference type="SAM" id="MobiDB-lite"/>
    </source>
</evidence>